<comment type="caution">
    <text evidence="1">The sequence shown here is derived from an EMBL/GenBank/DDBJ whole genome shotgun (WGS) entry which is preliminary data.</text>
</comment>
<accession>A0ACC1RWZ2</accession>
<sequence length="78" mass="8506">MLIQESEADRSATAGRVQAAVNDRDHRENGSADRKSHGNMAEMMPRVILQRHGVKAADPADGKSVLDGIEALIAQKRR</sequence>
<reference evidence="1" key="1">
    <citation type="submission" date="2022-08" db="EMBL/GenBank/DDBJ databases">
        <title>Genome Sequence of Fusarium decemcellulare.</title>
        <authorList>
            <person name="Buettner E."/>
        </authorList>
    </citation>
    <scope>NUCLEOTIDE SEQUENCE</scope>
    <source>
        <strain evidence="1">Babe19</strain>
    </source>
</reference>
<evidence type="ECO:0000313" key="2">
    <source>
        <dbReference type="Proteomes" id="UP001148629"/>
    </source>
</evidence>
<gene>
    <name evidence="1" type="ORF">NM208_g10694</name>
</gene>
<evidence type="ECO:0000313" key="1">
    <source>
        <dbReference type="EMBL" id="KAJ3527450.1"/>
    </source>
</evidence>
<proteinExistence type="predicted"/>
<organism evidence="1 2">
    <name type="scientific">Fusarium decemcellulare</name>
    <dbReference type="NCBI Taxonomy" id="57161"/>
    <lineage>
        <taxon>Eukaryota</taxon>
        <taxon>Fungi</taxon>
        <taxon>Dikarya</taxon>
        <taxon>Ascomycota</taxon>
        <taxon>Pezizomycotina</taxon>
        <taxon>Sordariomycetes</taxon>
        <taxon>Hypocreomycetidae</taxon>
        <taxon>Hypocreales</taxon>
        <taxon>Nectriaceae</taxon>
        <taxon>Fusarium</taxon>
        <taxon>Fusarium decemcellulare species complex</taxon>
    </lineage>
</organism>
<dbReference type="Proteomes" id="UP001148629">
    <property type="component" value="Unassembled WGS sequence"/>
</dbReference>
<protein>
    <submittedName>
        <fullName evidence="1">Uncharacterized protein</fullName>
    </submittedName>
</protein>
<dbReference type="EMBL" id="JANRMS010001557">
    <property type="protein sequence ID" value="KAJ3527450.1"/>
    <property type="molecule type" value="Genomic_DNA"/>
</dbReference>
<keyword evidence="2" id="KW-1185">Reference proteome</keyword>
<name>A0ACC1RWZ2_9HYPO</name>